<protein>
    <submittedName>
        <fullName evidence="1">Uncharacterized protein</fullName>
    </submittedName>
</protein>
<proteinExistence type="predicted"/>
<dbReference type="VEuPathDB" id="TrichDB:TRFO_27688"/>
<evidence type="ECO:0000313" key="2">
    <source>
        <dbReference type="Proteomes" id="UP000179807"/>
    </source>
</evidence>
<comment type="caution">
    <text evidence="1">The sequence shown here is derived from an EMBL/GenBank/DDBJ whole genome shotgun (WGS) entry which is preliminary data.</text>
</comment>
<dbReference type="InterPro" id="IPR036770">
    <property type="entry name" value="Ankyrin_rpt-contain_sf"/>
</dbReference>
<dbReference type="AlphaFoldDB" id="A0A1J4K0D2"/>
<dbReference type="RefSeq" id="XP_068357827.1">
    <property type="nucleotide sequence ID" value="XM_068505710.1"/>
</dbReference>
<keyword evidence="2" id="KW-1185">Reference proteome</keyword>
<dbReference type="Gene3D" id="1.25.40.20">
    <property type="entry name" value="Ankyrin repeat-containing domain"/>
    <property type="match status" value="1"/>
</dbReference>
<dbReference type="GeneID" id="94840414"/>
<sequence>MHIAAFADALECFVTLEKNKQSIKTQSADGLLPIHYAIGGGALEVVSYILSKDQTYYENLNAPNVSFIF</sequence>
<dbReference type="Proteomes" id="UP000179807">
    <property type="component" value="Unassembled WGS sequence"/>
</dbReference>
<evidence type="ECO:0000313" key="1">
    <source>
        <dbReference type="EMBL" id="OHT04691.1"/>
    </source>
</evidence>
<reference evidence="1" key="1">
    <citation type="submission" date="2016-10" db="EMBL/GenBank/DDBJ databases">
        <authorList>
            <person name="Benchimol M."/>
            <person name="Almeida L.G."/>
            <person name="Vasconcelos A.T."/>
            <person name="Perreira-Neves A."/>
            <person name="Rosa I.A."/>
            <person name="Tasca T."/>
            <person name="Bogo M.R."/>
            <person name="de Souza W."/>
        </authorList>
    </citation>
    <scope>NUCLEOTIDE SEQUENCE [LARGE SCALE GENOMIC DNA]</scope>
    <source>
        <strain evidence="1">K</strain>
    </source>
</reference>
<dbReference type="OrthoDB" id="10652091at2759"/>
<accession>A0A1J4K0D2</accession>
<dbReference type="SUPFAM" id="SSF48403">
    <property type="entry name" value="Ankyrin repeat"/>
    <property type="match status" value="1"/>
</dbReference>
<organism evidence="1 2">
    <name type="scientific">Tritrichomonas foetus</name>
    <dbReference type="NCBI Taxonomy" id="1144522"/>
    <lineage>
        <taxon>Eukaryota</taxon>
        <taxon>Metamonada</taxon>
        <taxon>Parabasalia</taxon>
        <taxon>Tritrichomonadida</taxon>
        <taxon>Tritrichomonadidae</taxon>
        <taxon>Tritrichomonas</taxon>
    </lineage>
</organism>
<dbReference type="EMBL" id="MLAK01000783">
    <property type="protein sequence ID" value="OHT04691.1"/>
    <property type="molecule type" value="Genomic_DNA"/>
</dbReference>
<name>A0A1J4K0D2_9EUKA</name>
<gene>
    <name evidence="1" type="ORF">TRFO_27688</name>
</gene>